<gene>
    <name evidence="1" type="ORF">BN946_scf184993.g16</name>
</gene>
<evidence type="ECO:0008006" key="3">
    <source>
        <dbReference type="Google" id="ProtNLM"/>
    </source>
</evidence>
<keyword evidence="2" id="KW-1185">Reference proteome</keyword>
<dbReference type="OrthoDB" id="10259622at2759"/>
<accession>A0A060SYX7</accession>
<sequence>MTKKPYSRLQAKTDADIAFSQMVPAYGFEVDVLVYDPSVYGGHTYRKILFKKGDEYGPQFTAFRKTTRTDLFQRQRLHELGVRRDDRRNVLVKVCWYWSRNDISKEVKSFDRSQCAPFERILSDSYDYQSPYTFQGPGDFFVRTQFMHRKKAFRPPLGAETCLCQIAYNPFPGPAASSKKMEVDTVRDAMHFCPSLDCRKWYHSSCLEVSKHIDLLPPETRGLRLLAVSPDEEVLYATFEYFYDSESLGGMPPTAKVSLPEALVMLDRSPEIVAHLPSSLLAIAQCPIVRCGGAPQGFAIGNVADVVLARRLVYAAVQNSGDPACTNAFQALLRQTRPFTPPVSEEPVTTAFWASMQTVVQSEFVESESEFVTRIAKLGMMADELGLLATPYVPYWDRREREYREVEELLGGSGFVCPKCRGAI</sequence>
<dbReference type="OMA" id="WYWSRND"/>
<organism evidence="1 2">
    <name type="scientific">Pycnoporus cinnabarinus</name>
    <name type="common">Cinnabar-red polypore</name>
    <name type="synonym">Trametes cinnabarina</name>
    <dbReference type="NCBI Taxonomy" id="5643"/>
    <lineage>
        <taxon>Eukaryota</taxon>
        <taxon>Fungi</taxon>
        <taxon>Dikarya</taxon>
        <taxon>Basidiomycota</taxon>
        <taxon>Agaricomycotina</taxon>
        <taxon>Agaricomycetes</taxon>
        <taxon>Polyporales</taxon>
        <taxon>Polyporaceae</taxon>
        <taxon>Trametes</taxon>
    </lineage>
</organism>
<dbReference type="EMBL" id="CCBP010000463">
    <property type="protein sequence ID" value="CDO77753.1"/>
    <property type="molecule type" value="Genomic_DNA"/>
</dbReference>
<comment type="caution">
    <text evidence="1">The sequence shown here is derived from an EMBL/GenBank/DDBJ whole genome shotgun (WGS) entry which is preliminary data.</text>
</comment>
<dbReference type="HOGENOM" id="CLU_627027_0_0_1"/>
<dbReference type="AlphaFoldDB" id="A0A060SYX7"/>
<protein>
    <recommendedName>
        <fullName evidence="3">BAH domain-containing protein</fullName>
    </recommendedName>
</protein>
<name>A0A060SYX7_PYCCI</name>
<reference evidence="1" key="1">
    <citation type="submission" date="2014-01" db="EMBL/GenBank/DDBJ databases">
        <title>The genome of the white-rot fungus Pycnoporus cinnabarinus: a basidiomycete model with a versatile arsenal for lignocellulosic biomass breakdown.</title>
        <authorList>
            <person name="Levasseur A."/>
            <person name="Lomascolo A."/>
            <person name="Ruiz-Duenas F.J."/>
            <person name="Uzan E."/>
            <person name="Piumi F."/>
            <person name="Kues U."/>
            <person name="Ram A.F.J."/>
            <person name="Murat C."/>
            <person name="Haon M."/>
            <person name="Benoit I."/>
            <person name="Arfi Y."/>
            <person name="Chevret D."/>
            <person name="Drula E."/>
            <person name="Kwon M.J."/>
            <person name="Gouret P."/>
            <person name="Lesage-Meessen L."/>
            <person name="Lombard V."/>
            <person name="Mariette J."/>
            <person name="Noirot C."/>
            <person name="Park J."/>
            <person name="Patyshakuliyeva A."/>
            <person name="Wieneger R.A.B."/>
            <person name="Wosten H.A.B."/>
            <person name="Martin F."/>
            <person name="Coutinho P.M."/>
            <person name="de Vries R."/>
            <person name="Martinez A.T."/>
            <person name="Klopp C."/>
            <person name="Pontarotti P."/>
            <person name="Henrissat B."/>
            <person name="Record E."/>
        </authorList>
    </citation>
    <scope>NUCLEOTIDE SEQUENCE [LARGE SCALE GENOMIC DNA]</scope>
    <source>
        <strain evidence="1">BRFM137</strain>
    </source>
</reference>
<evidence type="ECO:0000313" key="2">
    <source>
        <dbReference type="Proteomes" id="UP000029665"/>
    </source>
</evidence>
<evidence type="ECO:0000313" key="1">
    <source>
        <dbReference type="EMBL" id="CDO77753.1"/>
    </source>
</evidence>
<dbReference type="Proteomes" id="UP000029665">
    <property type="component" value="Unassembled WGS sequence"/>
</dbReference>
<proteinExistence type="predicted"/>